<name>A0ABU5PE87_9PSED</name>
<dbReference type="SUPFAM" id="SSF52317">
    <property type="entry name" value="Class I glutamine amidotransferase-like"/>
    <property type="match status" value="1"/>
</dbReference>
<dbReference type="InterPro" id="IPR029062">
    <property type="entry name" value="Class_I_gatase-like"/>
</dbReference>
<evidence type="ECO:0000256" key="6">
    <source>
        <dbReference type="ARBA" id="ARBA00025166"/>
    </source>
</evidence>
<feature type="active site" description="Nucleophile" evidence="7">
    <location>
        <position position="329"/>
    </location>
</feature>
<comment type="caution">
    <text evidence="10">The sequence shown here is derived from an EMBL/GenBank/DDBJ whole genome shotgun (WGS) entry which is preliminary data.</text>
</comment>
<keyword evidence="11" id="KW-1185">Reference proteome</keyword>
<organism evidence="10 11">
    <name type="scientific">Pseudomonas spirodelae</name>
    <dbReference type="NCBI Taxonomy" id="3101751"/>
    <lineage>
        <taxon>Bacteria</taxon>
        <taxon>Pseudomonadati</taxon>
        <taxon>Pseudomonadota</taxon>
        <taxon>Gammaproteobacteria</taxon>
        <taxon>Pseudomonadales</taxon>
        <taxon>Pseudomonadaceae</taxon>
        <taxon>Pseudomonas</taxon>
    </lineage>
</organism>
<keyword evidence="5 7" id="KW-0315">Glutamine amidotransferase</keyword>
<feature type="domain" description="CobB/CobQ-like glutamine amidotransferase" evidence="9">
    <location>
        <begin position="250"/>
        <end position="432"/>
    </location>
</feature>
<reference evidence="10 11" key="1">
    <citation type="submission" date="2023-12" db="EMBL/GenBank/DDBJ databases">
        <title>Pseudomonas sp. T5W1.</title>
        <authorList>
            <person name="Maltman C."/>
        </authorList>
    </citation>
    <scope>NUCLEOTIDE SEQUENCE [LARGE SCALE GENOMIC DNA]</scope>
    <source>
        <strain evidence="10 11">T5W1</strain>
    </source>
</reference>
<feature type="domain" description="CobQ/CobB/MinD/ParA nucleotide binding" evidence="8">
    <location>
        <begin position="4"/>
        <end position="229"/>
    </location>
</feature>
<dbReference type="Proteomes" id="UP001292571">
    <property type="component" value="Unassembled WGS sequence"/>
</dbReference>
<dbReference type="EMBL" id="JAYEET010000057">
    <property type="protein sequence ID" value="MEA1608007.1"/>
    <property type="molecule type" value="Genomic_DNA"/>
</dbReference>
<sequence>MTTLMVQGTTSDAGKSTLVTALCRWLKRQGVAVVPFKPQNMALNSAVTADGGEIGRAQAVQAQAAGLAPHTDMNPVLLKPNSDIGAQVIIHGRALSSMDAVAYHDYKKVAMQAVLQSHQRLSAAYPVVMVEGAGSPAEINLRAGDIANMGFAEAVDCPVILIADIDKGGVFAHLVGTLALLSESEQARVQGFVINRFRGDIALLQPGLDWLEQRTGKPVLGVLPYLMDFHLEAEDAIDIRQSAKAAEVLKVVIPVLPRISNHTDFDPLRLHPQVELTFVGPGQVIPSADLIILPGSKSVRADLAYLREQGWPAAINKHLRYGGKVLGICGGLQMLGMQIDDPQGLEGAAGSSAGLGLLDFSTVLEAEKQLRNVHGQLCLEDAPVSGYEIHAGVSTGAGLNAAVRLDDGRSDGGMSADGQVLGTYLHGLFERTEACSALLRWAGLREVQHVDYHALRERDIERLADLVDAHLDVERLRTLCGL</sequence>
<dbReference type="CDD" id="cd01750">
    <property type="entry name" value="GATase1_CobQ"/>
    <property type="match status" value="1"/>
</dbReference>
<comment type="function">
    <text evidence="6 7">Catalyzes amidations at positions B, D, E, and G on adenosylcobyrinic A,C-diamide. NH(2) groups are provided by glutamine, and one molecule of ATP is hydrogenolyzed for each amidation.</text>
</comment>
<feature type="active site" evidence="7">
    <location>
        <position position="426"/>
    </location>
</feature>
<evidence type="ECO:0000256" key="2">
    <source>
        <dbReference type="ARBA" id="ARBA00006205"/>
    </source>
</evidence>
<dbReference type="RefSeq" id="WP_322950546.1">
    <property type="nucleotide sequence ID" value="NZ_JAYEET010000057.1"/>
</dbReference>
<evidence type="ECO:0000313" key="11">
    <source>
        <dbReference type="Proteomes" id="UP001292571"/>
    </source>
</evidence>
<evidence type="ECO:0000256" key="4">
    <source>
        <dbReference type="ARBA" id="ARBA00022573"/>
    </source>
</evidence>
<dbReference type="PROSITE" id="PS51274">
    <property type="entry name" value="GATASE_COBBQ"/>
    <property type="match status" value="1"/>
</dbReference>
<evidence type="ECO:0000313" key="10">
    <source>
        <dbReference type="EMBL" id="MEA1608007.1"/>
    </source>
</evidence>
<evidence type="ECO:0000256" key="5">
    <source>
        <dbReference type="ARBA" id="ARBA00022962"/>
    </source>
</evidence>
<keyword evidence="4 7" id="KW-0169">Cobalamin biosynthesis</keyword>
<accession>A0ABU5PE87</accession>
<dbReference type="PANTHER" id="PTHR21343">
    <property type="entry name" value="DETHIOBIOTIN SYNTHETASE"/>
    <property type="match status" value="1"/>
</dbReference>
<evidence type="ECO:0000256" key="1">
    <source>
        <dbReference type="ARBA" id="ARBA00004953"/>
    </source>
</evidence>
<evidence type="ECO:0000259" key="8">
    <source>
        <dbReference type="Pfam" id="PF01656"/>
    </source>
</evidence>
<protein>
    <recommendedName>
        <fullName evidence="3 7">Cobyric acid synthase</fullName>
    </recommendedName>
</protein>
<dbReference type="PANTHER" id="PTHR21343:SF1">
    <property type="entry name" value="COBYRIC ACID SYNTHASE"/>
    <property type="match status" value="1"/>
</dbReference>
<dbReference type="Gene3D" id="3.40.50.880">
    <property type="match status" value="1"/>
</dbReference>
<dbReference type="InterPro" id="IPR033949">
    <property type="entry name" value="CobQ_GATase1"/>
</dbReference>
<dbReference type="InterPro" id="IPR011698">
    <property type="entry name" value="GATase_3"/>
</dbReference>
<evidence type="ECO:0000259" key="9">
    <source>
        <dbReference type="Pfam" id="PF07685"/>
    </source>
</evidence>
<dbReference type="CDD" id="cd05389">
    <property type="entry name" value="CobQ_N"/>
    <property type="match status" value="1"/>
</dbReference>
<evidence type="ECO:0000256" key="7">
    <source>
        <dbReference type="HAMAP-Rule" id="MF_00028"/>
    </source>
</evidence>
<comment type="pathway">
    <text evidence="1 7">Cofactor biosynthesis; adenosylcobalamin biosynthesis.</text>
</comment>
<dbReference type="InterPro" id="IPR004459">
    <property type="entry name" value="CobQ_synth"/>
</dbReference>
<comment type="similarity">
    <text evidence="2 7">Belongs to the CobB/CobQ family. CobQ subfamily.</text>
</comment>
<dbReference type="InterPro" id="IPR047045">
    <property type="entry name" value="CobQ_N"/>
</dbReference>
<dbReference type="InterPro" id="IPR002586">
    <property type="entry name" value="CobQ/CobB/MinD/ParA_Nub-bd_dom"/>
</dbReference>
<dbReference type="HAMAP" id="MF_00028">
    <property type="entry name" value="CobQ"/>
    <property type="match status" value="1"/>
</dbReference>
<dbReference type="NCBIfam" id="NF001989">
    <property type="entry name" value="PRK00784.1"/>
    <property type="match status" value="1"/>
</dbReference>
<dbReference type="Pfam" id="PF01656">
    <property type="entry name" value="CbiA"/>
    <property type="match status" value="1"/>
</dbReference>
<dbReference type="InterPro" id="IPR027417">
    <property type="entry name" value="P-loop_NTPase"/>
</dbReference>
<dbReference type="NCBIfam" id="TIGR00313">
    <property type="entry name" value="cobQ"/>
    <property type="match status" value="1"/>
</dbReference>
<evidence type="ECO:0000256" key="3">
    <source>
        <dbReference type="ARBA" id="ARBA00019833"/>
    </source>
</evidence>
<proteinExistence type="inferred from homology"/>
<dbReference type="Gene3D" id="3.40.50.300">
    <property type="entry name" value="P-loop containing nucleotide triphosphate hydrolases"/>
    <property type="match status" value="1"/>
</dbReference>
<dbReference type="SUPFAM" id="SSF52540">
    <property type="entry name" value="P-loop containing nucleoside triphosphate hydrolases"/>
    <property type="match status" value="1"/>
</dbReference>
<dbReference type="Pfam" id="PF07685">
    <property type="entry name" value="GATase_3"/>
    <property type="match status" value="1"/>
</dbReference>
<gene>
    <name evidence="7" type="primary">cobQ</name>
    <name evidence="10" type="ORF">SOP97_19585</name>
</gene>